<dbReference type="EMBL" id="KV417328">
    <property type="protein sequence ID" value="KZO91153.1"/>
    <property type="molecule type" value="Genomic_DNA"/>
</dbReference>
<evidence type="ECO:0000313" key="1">
    <source>
        <dbReference type="EMBL" id="KZO91153.1"/>
    </source>
</evidence>
<sequence>LGGKAMIVGHTWLKLHNPDIDWATGTVVMSRCPLSCGYRAKQLNHNKRIRQ</sequence>
<dbReference type="OrthoDB" id="3049781at2759"/>
<keyword evidence="2" id="KW-1185">Reference proteome</keyword>
<feature type="non-terminal residue" evidence="1">
    <location>
        <position position="51"/>
    </location>
</feature>
<evidence type="ECO:0000313" key="2">
    <source>
        <dbReference type="Proteomes" id="UP000076738"/>
    </source>
</evidence>
<reference evidence="1 2" key="1">
    <citation type="journal article" date="2016" name="Mol. Biol. Evol.">
        <title>Comparative Genomics of Early-Diverging Mushroom-Forming Fungi Provides Insights into the Origins of Lignocellulose Decay Capabilities.</title>
        <authorList>
            <person name="Nagy L.G."/>
            <person name="Riley R."/>
            <person name="Tritt A."/>
            <person name="Adam C."/>
            <person name="Daum C."/>
            <person name="Floudas D."/>
            <person name="Sun H."/>
            <person name="Yadav J.S."/>
            <person name="Pangilinan J."/>
            <person name="Larsson K.H."/>
            <person name="Matsuura K."/>
            <person name="Barry K."/>
            <person name="Labutti K."/>
            <person name="Kuo R."/>
            <person name="Ohm R.A."/>
            <person name="Bhattacharya S.S."/>
            <person name="Shirouzu T."/>
            <person name="Yoshinaga Y."/>
            <person name="Martin F.M."/>
            <person name="Grigoriev I.V."/>
            <person name="Hibbett D.S."/>
        </authorList>
    </citation>
    <scope>NUCLEOTIDE SEQUENCE [LARGE SCALE GENOMIC DNA]</scope>
    <source>
        <strain evidence="1 2">TUFC12733</strain>
    </source>
</reference>
<gene>
    <name evidence="1" type="ORF">CALVIDRAFT_458516</name>
</gene>
<dbReference type="AlphaFoldDB" id="A0A167H265"/>
<name>A0A167H265_CALVF</name>
<proteinExistence type="predicted"/>
<organism evidence="1 2">
    <name type="scientific">Calocera viscosa (strain TUFC12733)</name>
    <dbReference type="NCBI Taxonomy" id="1330018"/>
    <lineage>
        <taxon>Eukaryota</taxon>
        <taxon>Fungi</taxon>
        <taxon>Dikarya</taxon>
        <taxon>Basidiomycota</taxon>
        <taxon>Agaricomycotina</taxon>
        <taxon>Dacrymycetes</taxon>
        <taxon>Dacrymycetales</taxon>
        <taxon>Dacrymycetaceae</taxon>
        <taxon>Calocera</taxon>
    </lineage>
</organism>
<dbReference type="Proteomes" id="UP000076738">
    <property type="component" value="Unassembled WGS sequence"/>
</dbReference>
<feature type="non-terminal residue" evidence="1">
    <location>
        <position position="1"/>
    </location>
</feature>
<protein>
    <submittedName>
        <fullName evidence="1">Uncharacterized protein</fullName>
    </submittedName>
</protein>
<accession>A0A167H265</accession>